<dbReference type="GO" id="GO:0005886">
    <property type="term" value="C:plasma membrane"/>
    <property type="evidence" value="ECO:0007669"/>
    <property type="project" value="UniProtKB-SubCell"/>
</dbReference>
<proteinExistence type="inferred from homology"/>
<feature type="transmembrane region" description="Helical" evidence="7">
    <location>
        <begin position="182"/>
        <end position="204"/>
    </location>
</feature>
<dbReference type="Pfam" id="PF00083">
    <property type="entry name" value="Sugar_tr"/>
    <property type="match status" value="1"/>
</dbReference>
<evidence type="ECO:0000256" key="7">
    <source>
        <dbReference type="SAM" id="Phobius"/>
    </source>
</evidence>
<feature type="transmembrane region" description="Helical" evidence="7">
    <location>
        <begin position="121"/>
        <end position="143"/>
    </location>
</feature>
<dbReference type="InterPro" id="IPR005828">
    <property type="entry name" value="MFS_sugar_transport-like"/>
</dbReference>
<comment type="similarity">
    <text evidence="2">Belongs to the major facilitator superfamily. Sugar transporter (TC 2.A.1.1) family.</text>
</comment>
<evidence type="ECO:0000313" key="9">
    <source>
        <dbReference type="EMBL" id="CEP26289.1"/>
    </source>
</evidence>
<dbReference type="SUPFAM" id="SSF103473">
    <property type="entry name" value="MFS general substrate transporter"/>
    <property type="match status" value="1"/>
</dbReference>
<keyword evidence="6 7" id="KW-0472">Membrane</keyword>
<dbReference type="InterPro" id="IPR050814">
    <property type="entry name" value="Myo-inositol_Transporter"/>
</dbReference>
<dbReference type="PROSITE" id="PS50850">
    <property type="entry name" value="MFS"/>
    <property type="match status" value="1"/>
</dbReference>
<sequence>MPQQPVSQQPTSQQPVNLEDVGMSRALRKVVVFSSGGPFLEGYVLGIIGVALVHMGPDLGINEHWSGLLGAAALVGVFVGAIAGGWVTDLIGRRKMFVIDLILIGVLSLLCMVVSTPGQLFVLRLAIGVVIGADYPIATSMIAEFTPRKYRAMAMGAIAAVWYLGANVAYVVGYLFDNVTRGWTWMLGSSVIPCVIILIGRWSVPESPRWLHSKGRTEEAAEVVRGLYGQDVELGLQPEPTRTKFSKVFSRPYLWRVLFVGVIWLCQAIPMFAMYTYGPQISNAFGLGEGRNALLGEMVVGTFFLIGTIPAMFLAESLGRRRLVIGSFAVMTVALAVLGVVPQPTTIVILVCFVLYALFSGGPGNLQWLYPNELFPTDIRGSAMGVAMAVSRIGTVVSIYILPGFIARQGMGATMIAGAIISAVGFVVSLVWAPETRGHDLSETSAPQFKGR</sequence>
<keyword evidence="4 7" id="KW-0812">Transmembrane</keyword>
<dbReference type="InterPro" id="IPR020846">
    <property type="entry name" value="MFS_dom"/>
</dbReference>
<keyword evidence="3" id="KW-0813">Transport</keyword>
<feature type="transmembrane region" description="Helical" evidence="7">
    <location>
        <begin position="412"/>
        <end position="433"/>
    </location>
</feature>
<feature type="transmembrane region" description="Helical" evidence="7">
    <location>
        <begin position="155"/>
        <end position="176"/>
    </location>
</feature>
<dbReference type="InterPro" id="IPR005829">
    <property type="entry name" value="Sugar_transporter_CS"/>
</dbReference>
<dbReference type="CDD" id="cd17316">
    <property type="entry name" value="MFS_SV2_like"/>
    <property type="match status" value="1"/>
</dbReference>
<evidence type="ECO:0000256" key="6">
    <source>
        <dbReference type="ARBA" id="ARBA00023136"/>
    </source>
</evidence>
<organism evidence="9">
    <name type="scientific">Propionibacterium freudenreichii subsp. freudenreichii</name>
    <dbReference type="NCBI Taxonomy" id="66712"/>
    <lineage>
        <taxon>Bacteria</taxon>
        <taxon>Bacillati</taxon>
        <taxon>Actinomycetota</taxon>
        <taxon>Actinomycetes</taxon>
        <taxon>Propionibacteriales</taxon>
        <taxon>Propionibacteriaceae</taxon>
        <taxon>Propionibacterium</taxon>
    </lineage>
</organism>
<feature type="transmembrane region" description="Helical" evidence="7">
    <location>
        <begin position="347"/>
        <end position="370"/>
    </location>
</feature>
<feature type="transmembrane region" description="Helical" evidence="7">
    <location>
        <begin position="382"/>
        <end position="406"/>
    </location>
</feature>
<dbReference type="EMBL" id="LM676401">
    <property type="protein sequence ID" value="CEP26289.1"/>
    <property type="molecule type" value="Genomic_DNA"/>
</dbReference>
<name>A0A0B7NYL4_PROFF</name>
<evidence type="ECO:0000256" key="3">
    <source>
        <dbReference type="ARBA" id="ARBA00022448"/>
    </source>
</evidence>
<feature type="transmembrane region" description="Helical" evidence="7">
    <location>
        <begin position="253"/>
        <end position="273"/>
    </location>
</feature>
<dbReference type="GO" id="GO:0022857">
    <property type="term" value="F:transmembrane transporter activity"/>
    <property type="evidence" value="ECO:0007669"/>
    <property type="project" value="InterPro"/>
</dbReference>
<evidence type="ECO:0000256" key="1">
    <source>
        <dbReference type="ARBA" id="ARBA00004651"/>
    </source>
</evidence>
<keyword evidence="5 7" id="KW-1133">Transmembrane helix</keyword>
<accession>A0A0B7NYL4</accession>
<feature type="transmembrane region" description="Helical" evidence="7">
    <location>
        <begin position="65"/>
        <end position="85"/>
    </location>
</feature>
<evidence type="ECO:0000256" key="2">
    <source>
        <dbReference type="ARBA" id="ARBA00010992"/>
    </source>
</evidence>
<dbReference type="PANTHER" id="PTHR48020">
    <property type="entry name" value="PROTON MYO-INOSITOL COTRANSPORTER"/>
    <property type="match status" value="1"/>
</dbReference>
<dbReference type="PANTHER" id="PTHR48020:SF12">
    <property type="entry name" value="PROTON MYO-INOSITOL COTRANSPORTER"/>
    <property type="match status" value="1"/>
</dbReference>
<feature type="transmembrane region" description="Helical" evidence="7">
    <location>
        <begin position="30"/>
        <end position="53"/>
    </location>
</feature>
<feature type="transmembrane region" description="Helical" evidence="7">
    <location>
        <begin position="293"/>
        <end position="315"/>
    </location>
</feature>
<dbReference type="Gene3D" id="1.20.1250.20">
    <property type="entry name" value="MFS general substrate transporter like domains"/>
    <property type="match status" value="1"/>
</dbReference>
<comment type="subcellular location">
    <subcellularLocation>
        <location evidence="1">Cell membrane</location>
        <topology evidence="1">Multi-pass membrane protein</topology>
    </subcellularLocation>
</comment>
<evidence type="ECO:0000256" key="5">
    <source>
        <dbReference type="ARBA" id="ARBA00022989"/>
    </source>
</evidence>
<reference evidence="9" key="1">
    <citation type="submission" date="2014-08" db="EMBL/GenBank/DDBJ databases">
        <authorList>
            <person name="Falentin Helene"/>
        </authorList>
    </citation>
    <scope>NUCLEOTIDE SEQUENCE</scope>
</reference>
<dbReference type="InterPro" id="IPR003663">
    <property type="entry name" value="Sugar/inositol_transpt"/>
</dbReference>
<gene>
    <name evidence="9" type="primary">yaaU</name>
    <name evidence="9" type="ORF">PFCIRM138_06405</name>
</gene>
<feature type="domain" description="Major facilitator superfamily (MFS) profile" evidence="8">
    <location>
        <begin position="30"/>
        <end position="437"/>
    </location>
</feature>
<dbReference type="AlphaFoldDB" id="A0A0B7NYL4"/>
<dbReference type="InterPro" id="IPR036259">
    <property type="entry name" value="MFS_trans_sf"/>
</dbReference>
<feature type="transmembrane region" description="Helical" evidence="7">
    <location>
        <begin position="97"/>
        <end position="115"/>
    </location>
</feature>
<dbReference type="PROSITE" id="PS00216">
    <property type="entry name" value="SUGAR_TRANSPORT_1"/>
    <property type="match status" value="1"/>
</dbReference>
<evidence type="ECO:0000256" key="4">
    <source>
        <dbReference type="ARBA" id="ARBA00022692"/>
    </source>
</evidence>
<evidence type="ECO:0000259" key="8">
    <source>
        <dbReference type="PROSITE" id="PS50850"/>
    </source>
</evidence>
<feature type="transmembrane region" description="Helical" evidence="7">
    <location>
        <begin position="322"/>
        <end position="341"/>
    </location>
</feature>
<dbReference type="PRINTS" id="PR00171">
    <property type="entry name" value="SUGRTRNSPORT"/>
</dbReference>
<protein>
    <submittedName>
        <fullName evidence="9">Metabolite transport protein YaaU</fullName>
    </submittedName>
</protein>